<keyword evidence="2" id="KW-0472">Membrane</keyword>
<evidence type="ECO:0000313" key="3">
    <source>
        <dbReference type="EMBL" id="UOQ55499.1"/>
    </source>
</evidence>
<feature type="region of interest" description="Disordered" evidence="1">
    <location>
        <begin position="1"/>
        <end position="54"/>
    </location>
</feature>
<dbReference type="EMBL" id="CP095049">
    <property type="protein sequence ID" value="UOQ55499.1"/>
    <property type="molecule type" value="Genomic_DNA"/>
</dbReference>
<keyword evidence="2" id="KW-1133">Transmembrane helix</keyword>
<gene>
    <name evidence="3" type="ORF">MUN80_12240</name>
</gene>
<dbReference type="Proteomes" id="UP000831785">
    <property type="component" value="Chromosome"/>
</dbReference>
<sequence>MATNTLKPVANTPPRANVPREVTPPPVLPDPVPAPEPEPAPKPRAKAPKREKAAPRSTWSVFTLLDRLTSVDSIFREGLPVQYLPHVLFVMFLILIYIGNTHWGYRMNRSIQKLKLETEDLRADYTTLKSDYMEASKQSEVARKVAAYGLVESSSPPFRITVPAGRLDEAELDALPVITADSLAAMSAADSLALADSLGTVGARPAAAHAVTSHSSGSHTAKAKTRSAAKKATAKKPAAKTTTKKKTTNPSRQSHERKR</sequence>
<feature type="transmembrane region" description="Helical" evidence="2">
    <location>
        <begin position="83"/>
        <end position="105"/>
    </location>
</feature>
<evidence type="ECO:0000256" key="1">
    <source>
        <dbReference type="SAM" id="MobiDB-lite"/>
    </source>
</evidence>
<keyword evidence="2" id="KW-0812">Transmembrane</keyword>
<reference evidence="3 4" key="1">
    <citation type="submission" date="2022-04" db="EMBL/GenBank/DDBJ databases">
        <title>Hymenobacter sp. isolated from the air.</title>
        <authorList>
            <person name="Won M."/>
            <person name="Lee C.-M."/>
            <person name="Woen H.-Y."/>
            <person name="Kwon S.-W."/>
        </authorList>
    </citation>
    <scope>NUCLEOTIDE SEQUENCE [LARGE SCALE GENOMIC DNA]</scope>
    <source>
        <strain evidence="4">5116 S-27</strain>
    </source>
</reference>
<organism evidence="3 4">
    <name type="scientific">Hymenobacter cellulosivorans</name>
    <dbReference type="NCBI Taxonomy" id="2932249"/>
    <lineage>
        <taxon>Bacteria</taxon>
        <taxon>Pseudomonadati</taxon>
        <taxon>Bacteroidota</taxon>
        <taxon>Cytophagia</taxon>
        <taxon>Cytophagales</taxon>
        <taxon>Hymenobacteraceae</taxon>
        <taxon>Hymenobacter</taxon>
    </lineage>
</organism>
<proteinExistence type="predicted"/>
<feature type="compositionally biased region" description="Pro residues" evidence="1">
    <location>
        <begin position="22"/>
        <end position="42"/>
    </location>
</feature>
<evidence type="ECO:0000256" key="2">
    <source>
        <dbReference type="SAM" id="Phobius"/>
    </source>
</evidence>
<accession>A0ABY4FHR1</accession>
<dbReference type="RefSeq" id="WP_244724413.1">
    <property type="nucleotide sequence ID" value="NZ_CP095049.1"/>
</dbReference>
<dbReference type="Pfam" id="PF19579">
    <property type="entry name" value="FtsL_2"/>
    <property type="match status" value="1"/>
</dbReference>
<dbReference type="InterPro" id="IPR045755">
    <property type="entry name" value="FtsL-like"/>
</dbReference>
<evidence type="ECO:0008006" key="5">
    <source>
        <dbReference type="Google" id="ProtNLM"/>
    </source>
</evidence>
<name>A0ABY4FHR1_9BACT</name>
<feature type="compositionally biased region" description="Basic residues" evidence="1">
    <location>
        <begin position="221"/>
        <end position="247"/>
    </location>
</feature>
<feature type="region of interest" description="Disordered" evidence="1">
    <location>
        <begin position="209"/>
        <end position="259"/>
    </location>
</feature>
<evidence type="ECO:0000313" key="4">
    <source>
        <dbReference type="Proteomes" id="UP000831785"/>
    </source>
</evidence>
<keyword evidence="4" id="KW-1185">Reference proteome</keyword>
<protein>
    <recommendedName>
        <fullName evidence="5">Cell division protein FtsL</fullName>
    </recommendedName>
</protein>